<comment type="pathway">
    <text evidence="5">Cofactor metabolism; pyridoxal 5'-phosphate salvage; pyridoxal 5'-phosphate from pyridoxine 5'-phosphate: step 1/1.</text>
</comment>
<dbReference type="GO" id="GO:0008615">
    <property type="term" value="P:pyridoxine biosynthetic process"/>
    <property type="evidence" value="ECO:0007669"/>
    <property type="project" value="UniProtKB-UniRule"/>
</dbReference>
<comment type="catalytic activity">
    <reaction evidence="5">
        <text>pyridoxine 5'-phosphate + O2 = pyridoxal 5'-phosphate + H2O2</text>
        <dbReference type="Rhea" id="RHEA:15149"/>
        <dbReference type="ChEBI" id="CHEBI:15379"/>
        <dbReference type="ChEBI" id="CHEBI:16240"/>
        <dbReference type="ChEBI" id="CHEBI:58589"/>
        <dbReference type="ChEBI" id="CHEBI:597326"/>
        <dbReference type="EC" id="1.4.3.5"/>
    </reaction>
</comment>
<dbReference type="Pfam" id="PF01243">
    <property type="entry name" value="PNPOx_N"/>
    <property type="match status" value="1"/>
</dbReference>
<evidence type="ECO:0000259" key="8">
    <source>
        <dbReference type="Pfam" id="PF10590"/>
    </source>
</evidence>
<dbReference type="HAMAP" id="MF_01629">
    <property type="entry name" value="PdxH"/>
    <property type="match status" value="1"/>
</dbReference>
<reference evidence="10" key="1">
    <citation type="submission" date="2013-08" db="EMBL/GenBank/DDBJ databases">
        <title>Intrasporangium oryzae NRRL B-24470.</title>
        <authorList>
            <person name="Liu H."/>
            <person name="Wang G."/>
        </authorList>
    </citation>
    <scope>NUCLEOTIDE SEQUENCE [LARGE SCALE GENOMIC DNA]</scope>
    <source>
        <strain evidence="10">Q5-1</strain>
    </source>
</reference>
<evidence type="ECO:0000259" key="7">
    <source>
        <dbReference type="Pfam" id="PF01243"/>
    </source>
</evidence>
<evidence type="ECO:0000256" key="5">
    <source>
        <dbReference type="HAMAP-Rule" id="MF_01629"/>
    </source>
</evidence>
<feature type="binding site" evidence="5">
    <location>
        <position position="63"/>
    </location>
    <ligand>
        <name>substrate</name>
    </ligand>
</feature>
<evidence type="ECO:0000256" key="3">
    <source>
        <dbReference type="ARBA" id="ARBA00022643"/>
    </source>
</evidence>
<dbReference type="InterPro" id="IPR011576">
    <property type="entry name" value="Pyridox_Oxase_N"/>
</dbReference>
<evidence type="ECO:0000256" key="1">
    <source>
        <dbReference type="ARBA" id="ARBA00007301"/>
    </source>
</evidence>
<dbReference type="InterPro" id="IPR000659">
    <property type="entry name" value="Pyridox_Oxase"/>
</dbReference>
<feature type="binding site" evidence="5">
    <location>
        <begin position="192"/>
        <end position="194"/>
    </location>
    <ligand>
        <name>substrate</name>
    </ligand>
</feature>
<dbReference type="PIRSF" id="PIRSF000190">
    <property type="entry name" value="Pyd_amn-ph_oxd"/>
    <property type="match status" value="1"/>
</dbReference>
<dbReference type="NCBIfam" id="TIGR00558">
    <property type="entry name" value="pdxH"/>
    <property type="match status" value="1"/>
</dbReference>
<feature type="domain" description="Pyridoxine 5'-phosphate oxidase dimerisation C-terminal" evidence="8">
    <location>
        <begin position="173"/>
        <end position="220"/>
    </location>
</feature>
<comment type="cofactor">
    <cofactor evidence="5 6">
        <name>FMN</name>
        <dbReference type="ChEBI" id="CHEBI:58210"/>
    </cofactor>
    <text evidence="5 6">Binds 1 FMN per subunit.</text>
</comment>
<dbReference type="PANTHER" id="PTHR10851">
    <property type="entry name" value="PYRIDOXINE-5-PHOSPHATE OXIDASE"/>
    <property type="match status" value="1"/>
</dbReference>
<dbReference type="PROSITE" id="PS01064">
    <property type="entry name" value="PYRIDOX_OXIDASE"/>
    <property type="match status" value="1"/>
</dbReference>
<comment type="catalytic activity">
    <reaction evidence="5">
        <text>pyridoxamine 5'-phosphate + O2 + H2O = pyridoxal 5'-phosphate + H2O2 + NH4(+)</text>
        <dbReference type="Rhea" id="RHEA:15817"/>
        <dbReference type="ChEBI" id="CHEBI:15377"/>
        <dbReference type="ChEBI" id="CHEBI:15379"/>
        <dbReference type="ChEBI" id="CHEBI:16240"/>
        <dbReference type="ChEBI" id="CHEBI:28938"/>
        <dbReference type="ChEBI" id="CHEBI:58451"/>
        <dbReference type="ChEBI" id="CHEBI:597326"/>
        <dbReference type="EC" id="1.4.3.5"/>
    </reaction>
</comment>
<dbReference type="InterPro" id="IPR019740">
    <property type="entry name" value="Pyridox_Oxase_CS"/>
</dbReference>
<name>W9GKW0_9MICO</name>
<dbReference type="SUPFAM" id="SSF50475">
    <property type="entry name" value="FMN-binding split barrel"/>
    <property type="match status" value="1"/>
</dbReference>
<dbReference type="Gene3D" id="2.30.110.10">
    <property type="entry name" value="Electron Transport, Fmn-binding Protein, Chain A"/>
    <property type="match status" value="1"/>
</dbReference>
<comment type="caution">
    <text evidence="9">The sequence shown here is derived from an EMBL/GenBank/DDBJ whole genome shotgun (WGS) entry which is preliminary data.</text>
</comment>
<keyword evidence="5" id="KW-0664">Pyridoxine biosynthesis</keyword>
<protein>
    <recommendedName>
        <fullName evidence="5">Pyridoxine/pyridoxamine 5'-phosphate oxidase</fullName>
        <ecNumber evidence="5">1.4.3.5</ecNumber>
    </recommendedName>
    <alternativeName>
        <fullName evidence="5">PNP/PMP oxidase</fullName>
        <shortName evidence="5">PNPOx</shortName>
    </alternativeName>
    <alternativeName>
        <fullName evidence="5">Pyridoxal 5'-phosphate synthase</fullName>
    </alternativeName>
</protein>
<evidence type="ECO:0000313" key="9">
    <source>
        <dbReference type="EMBL" id="EWT05762.1"/>
    </source>
</evidence>
<comment type="pathway">
    <text evidence="5">Cofactor metabolism; pyridoxal 5'-phosphate salvage; pyridoxal 5'-phosphate from pyridoxamine 5'-phosphate: step 1/1.</text>
</comment>
<feature type="binding site" evidence="5">
    <location>
        <position position="124"/>
    </location>
    <ligand>
        <name>substrate</name>
    </ligand>
</feature>
<keyword evidence="2 5" id="KW-0285">Flavoprotein</keyword>
<keyword evidence="10" id="KW-1185">Reference proteome</keyword>
<dbReference type="UniPathway" id="UPA01068">
    <property type="reaction ID" value="UER00304"/>
</dbReference>
<dbReference type="NCBIfam" id="NF004231">
    <property type="entry name" value="PRK05679.1"/>
    <property type="match status" value="1"/>
</dbReference>
<dbReference type="GO" id="GO:0010181">
    <property type="term" value="F:FMN binding"/>
    <property type="evidence" value="ECO:0007669"/>
    <property type="project" value="UniProtKB-UniRule"/>
</dbReference>
<comment type="function">
    <text evidence="5">Catalyzes the oxidation of either pyridoxine 5'-phosphate (PNP) or pyridoxamine 5'-phosphate (PMP) into pyridoxal 5'-phosphate (PLP).</text>
</comment>
<evidence type="ECO:0000256" key="2">
    <source>
        <dbReference type="ARBA" id="ARBA00022630"/>
    </source>
</evidence>
<organism evidence="9 10">
    <name type="scientific">Intrasporangium chromatireducens Q5-1</name>
    <dbReference type="NCBI Taxonomy" id="584657"/>
    <lineage>
        <taxon>Bacteria</taxon>
        <taxon>Bacillati</taxon>
        <taxon>Actinomycetota</taxon>
        <taxon>Actinomycetes</taxon>
        <taxon>Micrococcales</taxon>
        <taxon>Intrasporangiaceae</taxon>
        <taxon>Intrasporangium</taxon>
    </lineage>
</organism>
<feature type="binding site" evidence="5 6">
    <location>
        <position position="80"/>
    </location>
    <ligand>
        <name>FMN</name>
        <dbReference type="ChEBI" id="CHEBI:58210"/>
    </ligand>
</feature>
<dbReference type="EC" id="1.4.3.5" evidence="5"/>
<dbReference type="InterPro" id="IPR012349">
    <property type="entry name" value="Split_barrel_FMN-bd"/>
</dbReference>
<comment type="caution">
    <text evidence="5">Lacks conserved residue(s) required for the propagation of feature annotation.</text>
</comment>
<feature type="binding site" evidence="5 6">
    <location>
        <position position="196"/>
    </location>
    <ligand>
        <name>FMN</name>
        <dbReference type="ChEBI" id="CHEBI:58210"/>
    </ligand>
</feature>
<proteinExistence type="inferred from homology"/>
<dbReference type="Proteomes" id="UP000019494">
    <property type="component" value="Unassembled WGS sequence"/>
</dbReference>
<dbReference type="GO" id="GO:0004733">
    <property type="term" value="F:pyridoxamine phosphate oxidase activity"/>
    <property type="evidence" value="ECO:0007669"/>
    <property type="project" value="UniProtKB-UniRule"/>
</dbReference>
<feature type="binding site" evidence="5">
    <location>
        <position position="120"/>
    </location>
    <ligand>
        <name>substrate</name>
    </ligand>
</feature>
<evidence type="ECO:0000256" key="6">
    <source>
        <dbReference type="PIRSR" id="PIRSR000190-2"/>
    </source>
</evidence>
<feature type="binding site" evidence="5">
    <location>
        <begin position="58"/>
        <end position="63"/>
    </location>
    <ligand>
        <name>FMN</name>
        <dbReference type="ChEBI" id="CHEBI:58210"/>
    </ligand>
</feature>
<comment type="subunit">
    <text evidence="5">Homodimer.</text>
</comment>
<feature type="domain" description="Pyridoxamine 5'-phosphate oxidase N-terminal" evidence="7">
    <location>
        <begin position="36"/>
        <end position="155"/>
    </location>
</feature>
<dbReference type="InterPro" id="IPR019576">
    <property type="entry name" value="Pyridoxamine_oxidase_dimer_C"/>
</dbReference>
<gene>
    <name evidence="5" type="primary">pdxH</name>
    <name evidence="9" type="ORF">N864_21820</name>
</gene>
<keyword evidence="3 5" id="KW-0288">FMN</keyword>
<dbReference type="AlphaFoldDB" id="W9GKW0"/>
<evidence type="ECO:0000313" key="10">
    <source>
        <dbReference type="Proteomes" id="UP000019494"/>
    </source>
</evidence>
<comment type="similarity">
    <text evidence="1 5">Belongs to the pyridoxamine 5'-phosphate oxidase family.</text>
</comment>
<dbReference type="EMBL" id="AWQS01000088">
    <property type="protein sequence ID" value="EWT05762.1"/>
    <property type="molecule type" value="Genomic_DNA"/>
</dbReference>
<feature type="binding site" evidence="5 6">
    <location>
        <position position="186"/>
    </location>
    <ligand>
        <name>FMN</name>
        <dbReference type="ChEBI" id="CHEBI:58210"/>
    </ligand>
</feature>
<feature type="binding site" evidence="5 6">
    <location>
        <begin position="137"/>
        <end position="138"/>
    </location>
    <ligand>
        <name>FMN</name>
        <dbReference type="ChEBI" id="CHEBI:58210"/>
    </ligand>
</feature>
<sequence>MDYIGHGLDESELAPSPYLQARAWIDEAIERAKSSNVLAEPTAISVATVDASGQPNVRTVLMRFFDERGPGFVTNLESAKSEEIRVNPRVAAALTWPWLYRAIRFRGRAEPLDREEVHAYFDHRPYGARLSAWASQQSRPASGRAELERRWAEAQDRFPDTGDPEDVPVPDFWGGWRVRCDEVEFWAGRANRLHDRIVFTRVGEGSLADPDAWQVSRRQP</sequence>
<accession>W9GKW0</accession>
<evidence type="ECO:0000256" key="4">
    <source>
        <dbReference type="ARBA" id="ARBA00023002"/>
    </source>
</evidence>
<keyword evidence="4 5" id="KW-0560">Oxidoreductase</keyword>
<dbReference type="PANTHER" id="PTHR10851:SF0">
    <property type="entry name" value="PYRIDOXINE-5'-PHOSPHATE OXIDASE"/>
    <property type="match status" value="1"/>
</dbReference>
<dbReference type="Pfam" id="PF10590">
    <property type="entry name" value="PNP_phzG_C"/>
    <property type="match status" value="1"/>
</dbReference>
<dbReference type="PATRIC" id="fig|584657.3.peg.2330"/>